<dbReference type="AlphaFoldDB" id="A0A0L0EZ43"/>
<name>A0A0L0EZ43_9EUKA</name>
<dbReference type="EMBL" id="KQ253395">
    <property type="protein sequence ID" value="KNC69770.1"/>
    <property type="molecule type" value="Genomic_DNA"/>
</dbReference>
<reference evidence="2 3" key="1">
    <citation type="submission" date="2011-02" db="EMBL/GenBank/DDBJ databases">
        <title>The Genome Sequence of Sphaeroforma arctica JP610.</title>
        <authorList>
            <consortium name="The Broad Institute Genome Sequencing Platform"/>
            <person name="Russ C."/>
            <person name="Cuomo C."/>
            <person name="Young S.K."/>
            <person name="Zeng Q."/>
            <person name="Gargeya S."/>
            <person name="Alvarado L."/>
            <person name="Berlin A."/>
            <person name="Chapman S.B."/>
            <person name="Chen Z."/>
            <person name="Freedman E."/>
            <person name="Gellesch M."/>
            <person name="Goldberg J."/>
            <person name="Griggs A."/>
            <person name="Gujja S."/>
            <person name="Heilman E."/>
            <person name="Heiman D."/>
            <person name="Howarth C."/>
            <person name="Mehta T."/>
            <person name="Neiman D."/>
            <person name="Pearson M."/>
            <person name="Roberts A."/>
            <person name="Saif S."/>
            <person name="Shea T."/>
            <person name="Shenoy N."/>
            <person name="Sisk P."/>
            <person name="Stolte C."/>
            <person name="Sykes S."/>
            <person name="White J."/>
            <person name="Yandava C."/>
            <person name="Burger G."/>
            <person name="Gray M.W."/>
            <person name="Holland P.W.H."/>
            <person name="King N."/>
            <person name="Lang F.B.F."/>
            <person name="Roger A.J."/>
            <person name="Ruiz-Trillo I."/>
            <person name="Haas B."/>
            <person name="Nusbaum C."/>
            <person name="Birren B."/>
        </authorList>
    </citation>
    <scope>NUCLEOTIDE SEQUENCE [LARGE SCALE GENOMIC DNA]</scope>
    <source>
        <strain evidence="2 3">JP610</strain>
    </source>
</reference>
<feature type="non-terminal residue" evidence="2">
    <location>
        <position position="1"/>
    </location>
</feature>
<proteinExistence type="predicted"/>
<protein>
    <submittedName>
        <fullName evidence="2">Uncharacterized protein</fullName>
    </submittedName>
</protein>
<evidence type="ECO:0000313" key="2">
    <source>
        <dbReference type="EMBL" id="KNC69770.1"/>
    </source>
</evidence>
<sequence>APMVFHPCVSPVQLSVWDRTPEGQSNTQPRYKASPDTQTTTVQLRDRVADLTLKGYVVKLFPSDAFADADTFLRLQARVGVAVCVIRDGEVC</sequence>
<accession>A0A0L0EZ43</accession>
<feature type="compositionally biased region" description="Polar residues" evidence="1">
    <location>
        <begin position="22"/>
        <end position="39"/>
    </location>
</feature>
<evidence type="ECO:0000313" key="3">
    <source>
        <dbReference type="Proteomes" id="UP000054560"/>
    </source>
</evidence>
<dbReference type="GeneID" id="25918218"/>
<dbReference type="Proteomes" id="UP000054560">
    <property type="component" value="Unassembled WGS sequence"/>
</dbReference>
<keyword evidence="3" id="KW-1185">Reference proteome</keyword>
<organism evidence="2 3">
    <name type="scientific">Sphaeroforma arctica JP610</name>
    <dbReference type="NCBI Taxonomy" id="667725"/>
    <lineage>
        <taxon>Eukaryota</taxon>
        <taxon>Ichthyosporea</taxon>
        <taxon>Ichthyophonida</taxon>
        <taxon>Sphaeroforma</taxon>
    </lineage>
</organism>
<dbReference type="RefSeq" id="XP_014143672.1">
    <property type="nucleotide sequence ID" value="XM_014288197.1"/>
</dbReference>
<evidence type="ECO:0000256" key="1">
    <source>
        <dbReference type="SAM" id="MobiDB-lite"/>
    </source>
</evidence>
<gene>
    <name evidence="2" type="ORF">SARC_17714</name>
</gene>
<feature type="region of interest" description="Disordered" evidence="1">
    <location>
        <begin position="19"/>
        <end position="39"/>
    </location>
</feature>